<feature type="transmembrane region" description="Helical" evidence="1">
    <location>
        <begin position="87"/>
        <end position="108"/>
    </location>
</feature>
<gene>
    <name evidence="2" type="ORF">CEXT_90891</name>
</gene>
<organism evidence="2 3">
    <name type="scientific">Caerostris extrusa</name>
    <name type="common">Bark spider</name>
    <name type="synonym">Caerostris bankana</name>
    <dbReference type="NCBI Taxonomy" id="172846"/>
    <lineage>
        <taxon>Eukaryota</taxon>
        <taxon>Metazoa</taxon>
        <taxon>Ecdysozoa</taxon>
        <taxon>Arthropoda</taxon>
        <taxon>Chelicerata</taxon>
        <taxon>Arachnida</taxon>
        <taxon>Araneae</taxon>
        <taxon>Araneomorphae</taxon>
        <taxon>Entelegynae</taxon>
        <taxon>Araneoidea</taxon>
        <taxon>Araneidae</taxon>
        <taxon>Caerostris</taxon>
    </lineage>
</organism>
<protein>
    <submittedName>
        <fullName evidence="2">Uncharacterized protein</fullName>
    </submittedName>
</protein>
<proteinExistence type="predicted"/>
<dbReference type="Proteomes" id="UP001054945">
    <property type="component" value="Unassembled WGS sequence"/>
</dbReference>
<dbReference type="EMBL" id="BPLR01009078">
    <property type="protein sequence ID" value="GIY29477.1"/>
    <property type="molecule type" value="Genomic_DNA"/>
</dbReference>
<name>A0AAV4S9L0_CAEEX</name>
<evidence type="ECO:0000313" key="2">
    <source>
        <dbReference type="EMBL" id="GIY29477.1"/>
    </source>
</evidence>
<feature type="transmembrane region" description="Helical" evidence="1">
    <location>
        <begin position="60"/>
        <end position="81"/>
    </location>
</feature>
<sequence length="140" mass="16603">MHVCNYYLRFGILFWCLQSLFLKCLDYARAAFYYPIFESTSELSCSRCFRICRYYERVQLLSDLNPLMGFYCVAVFGYVVVHVCNYYPRYLHFCALLTFLLRTVEIFVRMQLLSDSDPLWILLQSLFSDMSILCTCATTI</sequence>
<accession>A0AAV4S9L0</accession>
<keyword evidence="1" id="KW-0812">Transmembrane</keyword>
<comment type="caution">
    <text evidence="2">The sequence shown here is derived from an EMBL/GenBank/DDBJ whole genome shotgun (WGS) entry which is preliminary data.</text>
</comment>
<feature type="transmembrane region" description="Helical" evidence="1">
    <location>
        <begin position="6"/>
        <end position="25"/>
    </location>
</feature>
<keyword evidence="1" id="KW-0472">Membrane</keyword>
<keyword evidence="1" id="KW-1133">Transmembrane helix</keyword>
<evidence type="ECO:0000256" key="1">
    <source>
        <dbReference type="SAM" id="Phobius"/>
    </source>
</evidence>
<evidence type="ECO:0000313" key="3">
    <source>
        <dbReference type="Proteomes" id="UP001054945"/>
    </source>
</evidence>
<keyword evidence="3" id="KW-1185">Reference proteome</keyword>
<dbReference type="AlphaFoldDB" id="A0AAV4S9L0"/>
<reference evidence="2 3" key="1">
    <citation type="submission" date="2021-06" db="EMBL/GenBank/DDBJ databases">
        <title>Caerostris extrusa draft genome.</title>
        <authorList>
            <person name="Kono N."/>
            <person name="Arakawa K."/>
        </authorList>
    </citation>
    <scope>NUCLEOTIDE SEQUENCE [LARGE SCALE GENOMIC DNA]</scope>
</reference>